<evidence type="ECO:0000256" key="1">
    <source>
        <dbReference type="SAM" id="Phobius"/>
    </source>
</evidence>
<protein>
    <submittedName>
        <fullName evidence="2">Uncharacterized protein</fullName>
    </submittedName>
</protein>
<accession>A0A844STL7</accession>
<dbReference type="AlphaFoldDB" id="A0A844STL7"/>
<feature type="transmembrane region" description="Helical" evidence="1">
    <location>
        <begin position="38"/>
        <end position="56"/>
    </location>
</feature>
<proteinExistence type="predicted"/>
<dbReference type="EMBL" id="WQNF01000008">
    <property type="protein sequence ID" value="MVT66201.1"/>
    <property type="molecule type" value="Genomic_DNA"/>
</dbReference>
<evidence type="ECO:0000313" key="3">
    <source>
        <dbReference type="Proteomes" id="UP000436468"/>
    </source>
</evidence>
<dbReference type="Proteomes" id="UP000436468">
    <property type="component" value="Unassembled WGS sequence"/>
</dbReference>
<organism evidence="2 3">
    <name type="scientific">Bradyrhizobium pachyrhizi</name>
    <dbReference type="NCBI Taxonomy" id="280333"/>
    <lineage>
        <taxon>Bacteria</taxon>
        <taxon>Pseudomonadati</taxon>
        <taxon>Pseudomonadota</taxon>
        <taxon>Alphaproteobacteria</taxon>
        <taxon>Hyphomicrobiales</taxon>
        <taxon>Nitrobacteraceae</taxon>
        <taxon>Bradyrhizobium</taxon>
    </lineage>
</organism>
<dbReference type="RefSeq" id="WP_051376374.1">
    <property type="nucleotide sequence ID" value="NZ_CP121667.1"/>
</dbReference>
<comment type="caution">
    <text evidence="2">The sequence shown here is derived from an EMBL/GenBank/DDBJ whole genome shotgun (WGS) entry which is preliminary data.</text>
</comment>
<keyword evidence="1" id="KW-0812">Transmembrane</keyword>
<name>A0A844STL7_9BRAD</name>
<reference evidence="2 3" key="1">
    <citation type="submission" date="2019-12" db="EMBL/GenBank/DDBJ databases">
        <title>Draft genome sequences Bradyrhizobium cajani AMBPC1010, Bradyrhizobium pachyrhizi AMBPC1040 and Bradyrhizobium yuanmingense ALSPC3051, three plant growth promoting strains isolated from nodules of Cajanus cajan L. in Dominican Republic.</title>
        <authorList>
            <person name="Flores-Felix J.D."/>
            <person name="Araujo J."/>
            <person name="Diaz-Alcantara C."/>
            <person name="Gonzalez-Andres F."/>
            <person name="Velazquez E."/>
        </authorList>
    </citation>
    <scope>NUCLEOTIDE SEQUENCE [LARGE SCALE GENOMIC DNA]</scope>
    <source>
        <strain evidence="2 3">1040</strain>
    </source>
</reference>
<sequence>MSAARGSTAQIFLAPVLIFAVIAFGLVSALLGDGTWDRASWLALVVPLVIIAFYIFRRSARPSWKERAFAVTPK</sequence>
<keyword evidence="1" id="KW-1133">Transmembrane helix</keyword>
<evidence type="ECO:0000313" key="2">
    <source>
        <dbReference type="EMBL" id="MVT66201.1"/>
    </source>
</evidence>
<gene>
    <name evidence="2" type="ORF">GPL21_13915</name>
</gene>
<keyword evidence="1" id="KW-0472">Membrane</keyword>
<keyword evidence="3" id="KW-1185">Reference proteome</keyword>
<feature type="transmembrane region" description="Helical" evidence="1">
    <location>
        <begin position="12"/>
        <end position="32"/>
    </location>
</feature>